<keyword evidence="7" id="KW-0119">Carbohydrate metabolism</keyword>
<comment type="caution">
    <text evidence="11">The sequence shown here is derived from an EMBL/GenBank/DDBJ whole genome shotgun (WGS) entry which is preliminary data.</text>
</comment>
<sequence>MKTGGSCPITLKKGLSKDYSNDSGSRYCSNNNETLMWIAGSSSLADMDVDCDGANSSKGKCANDRTGQSITAFQDEVSTFGIRDLDANLHSYVILGTKKFDPRNVGVESLSIVAVVCNNQLVNMTLLGPLHDAIFGLGAG</sequence>
<comment type="function">
    <text evidence="10">Chitosanase catalyzing the endo-type cleavage of chitosan, the deacylated form of chitin. Chitosanase may be crucial in the degradation of the deacetylated portion of chitin in the fungal cell wall.</text>
</comment>
<evidence type="ECO:0000256" key="10">
    <source>
        <dbReference type="RuleBase" id="RU361208"/>
    </source>
</evidence>
<accession>A0ABR3GP29</accession>
<keyword evidence="6 10" id="KW-0378">Hydrolase</keyword>
<evidence type="ECO:0000256" key="6">
    <source>
        <dbReference type="ARBA" id="ARBA00022801"/>
    </source>
</evidence>
<evidence type="ECO:0000256" key="5">
    <source>
        <dbReference type="ARBA" id="ARBA00022729"/>
    </source>
</evidence>
<name>A0ABR3GP29_9PEZI</name>
<dbReference type="Pfam" id="PF07335">
    <property type="entry name" value="Glyco_hydro_75"/>
    <property type="match status" value="1"/>
</dbReference>
<dbReference type="EC" id="3.2.1.132" evidence="10"/>
<gene>
    <name evidence="11" type="ORF">Q9L58_003396</name>
</gene>
<evidence type="ECO:0000313" key="11">
    <source>
        <dbReference type="EMBL" id="KAL0637672.1"/>
    </source>
</evidence>
<evidence type="ECO:0000256" key="3">
    <source>
        <dbReference type="ARBA" id="ARBA00007799"/>
    </source>
</evidence>
<dbReference type="EMBL" id="JBBBZM010000032">
    <property type="protein sequence ID" value="KAL0637672.1"/>
    <property type="molecule type" value="Genomic_DNA"/>
</dbReference>
<evidence type="ECO:0000256" key="8">
    <source>
        <dbReference type="ARBA" id="ARBA00023295"/>
    </source>
</evidence>
<dbReference type="PANTHER" id="PTHR42061:SF6">
    <property type="entry name" value="ENDO-CHITOSANASE"/>
    <property type="match status" value="1"/>
</dbReference>
<keyword evidence="4" id="KW-0964">Secreted</keyword>
<keyword evidence="9 10" id="KW-0624">Polysaccharide degradation</keyword>
<comment type="similarity">
    <text evidence="3 10">Belongs to the glycosyl hydrolase 75 family.</text>
</comment>
<dbReference type="Proteomes" id="UP001447188">
    <property type="component" value="Unassembled WGS sequence"/>
</dbReference>
<comment type="subcellular location">
    <subcellularLocation>
        <location evidence="2 10">Secreted</location>
    </subcellularLocation>
</comment>
<keyword evidence="12" id="KW-1185">Reference proteome</keyword>
<organism evidence="11 12">
    <name type="scientific">Discina gigas</name>
    <dbReference type="NCBI Taxonomy" id="1032678"/>
    <lineage>
        <taxon>Eukaryota</taxon>
        <taxon>Fungi</taxon>
        <taxon>Dikarya</taxon>
        <taxon>Ascomycota</taxon>
        <taxon>Pezizomycotina</taxon>
        <taxon>Pezizomycetes</taxon>
        <taxon>Pezizales</taxon>
        <taxon>Discinaceae</taxon>
        <taxon>Discina</taxon>
    </lineage>
</organism>
<evidence type="ECO:0000256" key="4">
    <source>
        <dbReference type="ARBA" id="ARBA00022525"/>
    </source>
</evidence>
<keyword evidence="5" id="KW-0732">Signal</keyword>
<evidence type="ECO:0000256" key="2">
    <source>
        <dbReference type="ARBA" id="ARBA00004613"/>
    </source>
</evidence>
<evidence type="ECO:0000256" key="1">
    <source>
        <dbReference type="ARBA" id="ARBA00000405"/>
    </source>
</evidence>
<dbReference type="PANTHER" id="PTHR42061">
    <property type="entry name" value="ENDO-CHITOSANASE"/>
    <property type="match status" value="1"/>
</dbReference>
<keyword evidence="8 10" id="KW-0326">Glycosidase</keyword>
<evidence type="ECO:0000256" key="7">
    <source>
        <dbReference type="ARBA" id="ARBA00023277"/>
    </source>
</evidence>
<reference evidence="11 12" key="1">
    <citation type="submission" date="2024-02" db="EMBL/GenBank/DDBJ databases">
        <title>Discinaceae phylogenomics.</title>
        <authorList>
            <person name="Dirks A.C."/>
            <person name="James T.Y."/>
        </authorList>
    </citation>
    <scope>NUCLEOTIDE SEQUENCE [LARGE SCALE GENOMIC DNA]</scope>
    <source>
        <strain evidence="11 12">ACD0624</strain>
    </source>
</reference>
<protein>
    <recommendedName>
        <fullName evidence="10">Endo-chitosanase</fullName>
        <ecNumber evidence="10">3.2.1.132</ecNumber>
    </recommendedName>
</protein>
<evidence type="ECO:0000256" key="9">
    <source>
        <dbReference type="ARBA" id="ARBA00023326"/>
    </source>
</evidence>
<proteinExistence type="inferred from homology"/>
<comment type="catalytic activity">
    <reaction evidence="1 10">
        <text>Endohydrolysis of beta-(1-&gt;4)-linkages between D-glucosamine residues in a partly acetylated chitosan.</text>
        <dbReference type="EC" id="3.2.1.132"/>
    </reaction>
</comment>
<dbReference type="InterPro" id="IPR009939">
    <property type="entry name" value="Chitosanase_fungal"/>
</dbReference>
<evidence type="ECO:0000313" key="12">
    <source>
        <dbReference type="Proteomes" id="UP001447188"/>
    </source>
</evidence>